<name>A0A0B8NVE0_9VIBR</name>
<proteinExistence type="predicted"/>
<dbReference type="InterPro" id="IPR011122">
    <property type="entry name" value="WavE"/>
</dbReference>
<keyword evidence="2" id="KW-1185">Reference proteome</keyword>
<dbReference type="Pfam" id="PF07507">
    <property type="entry name" value="WavE"/>
    <property type="match status" value="1"/>
</dbReference>
<organism evidence="1 2">
    <name type="scientific">Vibrio ishigakensis</name>
    <dbReference type="NCBI Taxonomy" id="1481914"/>
    <lineage>
        <taxon>Bacteria</taxon>
        <taxon>Pseudomonadati</taxon>
        <taxon>Pseudomonadota</taxon>
        <taxon>Gammaproteobacteria</taxon>
        <taxon>Vibrionales</taxon>
        <taxon>Vibrionaceae</taxon>
        <taxon>Vibrio</taxon>
    </lineage>
</organism>
<evidence type="ECO:0000313" key="2">
    <source>
        <dbReference type="Proteomes" id="UP000031671"/>
    </source>
</evidence>
<dbReference type="Proteomes" id="UP000031671">
    <property type="component" value="Unassembled WGS sequence"/>
</dbReference>
<accession>A0A0B8NVE0</accession>
<dbReference type="AlphaFoldDB" id="A0A0B8NVE0"/>
<gene>
    <name evidence="1" type="ORF">JCM19231_3807</name>
</gene>
<reference evidence="1 2" key="2">
    <citation type="submission" date="2015-01" db="EMBL/GenBank/DDBJ databases">
        <authorList>
            <consortium name="NBRP consortium"/>
            <person name="Sawabe T."/>
            <person name="Meirelles P."/>
            <person name="Feng G."/>
            <person name="Sayaka M."/>
            <person name="Hattori M."/>
            <person name="Ohkuma M."/>
        </authorList>
    </citation>
    <scope>NUCLEOTIDE SEQUENCE [LARGE SCALE GENOMIC DNA]</scope>
    <source>
        <strain evidence="2">JCM 19231</strain>
    </source>
</reference>
<protein>
    <submittedName>
        <fullName evidence="1">Lipopolysaccharide synthesis protein wavE</fullName>
    </submittedName>
</protein>
<comment type="caution">
    <text evidence="1">The sequence shown here is derived from an EMBL/GenBank/DDBJ whole genome shotgun (WGS) entry which is preliminary data.</text>
</comment>
<reference evidence="1 2" key="1">
    <citation type="submission" date="2015-01" db="EMBL/GenBank/DDBJ databases">
        <title>Vibrio sp. C1 JCM 19231 whole genome shotgun sequence.</title>
        <authorList>
            <person name="Sawabe T."/>
            <person name="Meirelles P."/>
            <person name="Feng G."/>
            <person name="Sayaka M."/>
            <person name="Hattori M."/>
            <person name="Ohkuma M."/>
        </authorList>
    </citation>
    <scope>NUCLEOTIDE SEQUENCE [LARGE SCALE GENOMIC DNA]</scope>
    <source>
        <strain evidence="2">JCM 19231</strain>
    </source>
</reference>
<dbReference type="EMBL" id="BBRZ01000006">
    <property type="protein sequence ID" value="GAM54719.1"/>
    <property type="molecule type" value="Genomic_DNA"/>
</dbReference>
<evidence type="ECO:0000313" key="1">
    <source>
        <dbReference type="EMBL" id="GAM54719.1"/>
    </source>
</evidence>
<sequence>MFEDISVVVQGPVQALKDRKQDDGITQTCLKSVRRHLPGATIILSTWHGQDLNGLDYDELVLCDDPGQNIRQYNSKGEPHYFNNNRQIVSTTEGLKKVKTKYAIKLRSDNYLTSNAFVDFQKYFKGYSDKYKFLNERVVVCDVFTRKIAKGLHVAFHISDFFYFGLTEDLLSLWDLPLEVDFVPTDRVPIDNCAPYHLVDCTQLFVLKFLDKVGFNINLRHLHDLSGDKLKISEEFIANNLIILNENELGLGLSSKFKGKAKVNSFKGKCAHYQYYEWQRLYKKYVNHNHVIDAKLSRKIRVALTRFILIYPRSIETIFNIYRKKLTR</sequence>
<dbReference type="RefSeq" id="WP_261834513.1">
    <property type="nucleotide sequence ID" value="NZ_AP024881.1"/>
</dbReference>